<dbReference type="SMART" id="SM00382">
    <property type="entry name" value="AAA"/>
    <property type="match status" value="1"/>
</dbReference>
<dbReference type="PROSITE" id="PS50893">
    <property type="entry name" value="ABC_TRANSPORTER_2"/>
    <property type="match status" value="1"/>
</dbReference>
<dbReference type="AlphaFoldDB" id="A0A955LVS5"/>
<proteinExistence type="predicted"/>
<evidence type="ECO:0000256" key="3">
    <source>
        <dbReference type="ARBA" id="ARBA00022840"/>
    </source>
</evidence>
<dbReference type="InterPro" id="IPR003439">
    <property type="entry name" value="ABC_transporter-like_ATP-bd"/>
</dbReference>
<gene>
    <name evidence="5" type="ORF">KC573_02415</name>
</gene>
<sequence>MASKSPLILKGLSKFYGDEKGIENINLTVEAGEVFGFLGANGAGKSTTIRTILNFISPTQGSIEIFGLDSKEDTTKIKHRIGYLSGDAELYRNMTGQQLLTYLASFGNHVDWNYVDQLVEKLQAQPHKKIDDLSKGNRQKIALIQAFMHKPDLLILDEPTNGLDPLMQQIFYEIVLSMKKLGKTIFLSSHNLVEVQKICDRAAFIRDGNLLAIEEISSFRNLNFHKYIIEFADAPDIRVFDSQENIKNVTKDNNTITLDVSGSVDTCIKLLAQYEVLAIDEEETTLEDI</sequence>
<dbReference type="GO" id="GO:0005524">
    <property type="term" value="F:ATP binding"/>
    <property type="evidence" value="ECO:0007669"/>
    <property type="project" value="UniProtKB-KW"/>
</dbReference>
<keyword evidence="1" id="KW-0813">Transport</keyword>
<accession>A0A955LVS5</accession>
<dbReference type="InterPro" id="IPR051782">
    <property type="entry name" value="ABC_Transporter_VariousFunc"/>
</dbReference>
<dbReference type="PROSITE" id="PS00211">
    <property type="entry name" value="ABC_TRANSPORTER_1"/>
    <property type="match status" value="1"/>
</dbReference>
<name>A0A955LVS5_UNCKA</name>
<dbReference type="Pfam" id="PF00005">
    <property type="entry name" value="ABC_tran"/>
    <property type="match status" value="1"/>
</dbReference>
<evidence type="ECO:0000256" key="1">
    <source>
        <dbReference type="ARBA" id="ARBA00022448"/>
    </source>
</evidence>
<protein>
    <submittedName>
        <fullName evidence="5">ATP-binding cassette domain-containing protein</fullName>
    </submittedName>
</protein>
<keyword evidence="3 5" id="KW-0067">ATP-binding</keyword>
<dbReference type="GO" id="GO:0016887">
    <property type="term" value="F:ATP hydrolysis activity"/>
    <property type="evidence" value="ECO:0007669"/>
    <property type="project" value="InterPro"/>
</dbReference>
<dbReference type="InterPro" id="IPR027417">
    <property type="entry name" value="P-loop_NTPase"/>
</dbReference>
<feature type="domain" description="ABC transporter" evidence="4">
    <location>
        <begin position="7"/>
        <end position="232"/>
    </location>
</feature>
<keyword evidence="2" id="KW-0547">Nucleotide-binding</keyword>
<dbReference type="Proteomes" id="UP000699691">
    <property type="component" value="Unassembled WGS sequence"/>
</dbReference>
<dbReference type="EMBL" id="JAGQKY010000093">
    <property type="protein sequence ID" value="MCA9397658.1"/>
    <property type="molecule type" value="Genomic_DNA"/>
</dbReference>
<dbReference type="SUPFAM" id="SSF52540">
    <property type="entry name" value="P-loop containing nucleoside triphosphate hydrolases"/>
    <property type="match status" value="1"/>
</dbReference>
<reference evidence="5" key="2">
    <citation type="journal article" date="2021" name="Microbiome">
        <title>Successional dynamics and alternative stable states in a saline activated sludge microbial community over 9 years.</title>
        <authorList>
            <person name="Wang Y."/>
            <person name="Ye J."/>
            <person name="Ju F."/>
            <person name="Liu L."/>
            <person name="Boyd J.A."/>
            <person name="Deng Y."/>
            <person name="Parks D.H."/>
            <person name="Jiang X."/>
            <person name="Yin X."/>
            <person name="Woodcroft B.J."/>
            <person name="Tyson G.W."/>
            <person name="Hugenholtz P."/>
            <person name="Polz M.F."/>
            <person name="Zhang T."/>
        </authorList>
    </citation>
    <scope>NUCLEOTIDE SEQUENCE</scope>
    <source>
        <strain evidence="5">HKST-UBA02</strain>
    </source>
</reference>
<organism evidence="5 6">
    <name type="scientific">candidate division WWE3 bacterium</name>
    <dbReference type="NCBI Taxonomy" id="2053526"/>
    <lineage>
        <taxon>Bacteria</taxon>
        <taxon>Katanobacteria</taxon>
    </lineage>
</organism>
<dbReference type="Gene3D" id="3.40.50.300">
    <property type="entry name" value="P-loop containing nucleotide triphosphate hydrolases"/>
    <property type="match status" value="1"/>
</dbReference>
<dbReference type="CDD" id="cd03230">
    <property type="entry name" value="ABC_DR_subfamily_A"/>
    <property type="match status" value="1"/>
</dbReference>
<dbReference type="PANTHER" id="PTHR42939:SF1">
    <property type="entry name" value="ABC TRANSPORTER ATP-BINDING PROTEIN ALBC-RELATED"/>
    <property type="match status" value="1"/>
</dbReference>
<dbReference type="PANTHER" id="PTHR42939">
    <property type="entry name" value="ABC TRANSPORTER ATP-BINDING PROTEIN ALBC-RELATED"/>
    <property type="match status" value="1"/>
</dbReference>
<reference evidence="5" key="1">
    <citation type="submission" date="2020-04" db="EMBL/GenBank/DDBJ databases">
        <authorList>
            <person name="Zhang T."/>
        </authorList>
    </citation>
    <scope>NUCLEOTIDE SEQUENCE</scope>
    <source>
        <strain evidence="5">HKST-UBA02</strain>
    </source>
</reference>
<dbReference type="InterPro" id="IPR017871">
    <property type="entry name" value="ABC_transporter-like_CS"/>
</dbReference>
<evidence type="ECO:0000256" key="2">
    <source>
        <dbReference type="ARBA" id="ARBA00022741"/>
    </source>
</evidence>
<evidence type="ECO:0000259" key="4">
    <source>
        <dbReference type="PROSITE" id="PS50893"/>
    </source>
</evidence>
<feature type="non-terminal residue" evidence="5">
    <location>
        <position position="289"/>
    </location>
</feature>
<dbReference type="InterPro" id="IPR003593">
    <property type="entry name" value="AAA+_ATPase"/>
</dbReference>
<comment type="caution">
    <text evidence="5">The sequence shown here is derived from an EMBL/GenBank/DDBJ whole genome shotgun (WGS) entry which is preliminary data.</text>
</comment>
<evidence type="ECO:0000313" key="5">
    <source>
        <dbReference type="EMBL" id="MCA9397658.1"/>
    </source>
</evidence>
<evidence type="ECO:0000313" key="6">
    <source>
        <dbReference type="Proteomes" id="UP000699691"/>
    </source>
</evidence>